<dbReference type="GeneID" id="36621741"/>
<sequence length="222" mass="25900">MGILQWTRPGSSCEHAWRRWLLKKVINLDARDHLRWGLHETADADALPQTSPYRIPGVVCTATCYSSIFKLYMSVFMHVTIEDDKMVILVPLLEVHDITDKELPLPCAAHPGAIVTSRSVDFYFLFFFIFLHFLLLMFIVFYFSRICRATYLATFNRIGYISSPYVPRWKSFRVARHRRKGSPSQRAVRFFCTSIPSYMYSTLLPFFIHHLLCHPLTQAPCQ</sequence>
<dbReference type="EMBL" id="KZ679675">
    <property type="protein sequence ID" value="PTB60557.1"/>
    <property type="molecule type" value="Genomic_DNA"/>
</dbReference>
<dbReference type="RefSeq" id="XP_024780234.1">
    <property type="nucleotide sequence ID" value="XM_024913180.1"/>
</dbReference>
<name>A0A2T4AU14_TRIHA</name>
<feature type="transmembrane region" description="Helical" evidence="1">
    <location>
        <begin position="122"/>
        <end position="143"/>
    </location>
</feature>
<keyword evidence="1" id="KW-0472">Membrane</keyword>
<keyword evidence="1" id="KW-0812">Transmembrane</keyword>
<proteinExistence type="predicted"/>
<protein>
    <submittedName>
        <fullName evidence="2">Uncharacterized protein</fullName>
    </submittedName>
</protein>
<accession>A0A2T4AU14</accession>
<organism evidence="2 3">
    <name type="scientific">Trichoderma harzianum CBS 226.95</name>
    <dbReference type="NCBI Taxonomy" id="983964"/>
    <lineage>
        <taxon>Eukaryota</taxon>
        <taxon>Fungi</taxon>
        <taxon>Dikarya</taxon>
        <taxon>Ascomycota</taxon>
        <taxon>Pezizomycotina</taxon>
        <taxon>Sordariomycetes</taxon>
        <taxon>Hypocreomycetidae</taxon>
        <taxon>Hypocreales</taxon>
        <taxon>Hypocreaceae</taxon>
        <taxon>Trichoderma</taxon>
    </lineage>
</organism>
<keyword evidence="3" id="KW-1185">Reference proteome</keyword>
<gene>
    <name evidence="2" type="ORF">M431DRAFT_186129</name>
</gene>
<reference evidence="2 3" key="1">
    <citation type="submission" date="2016-07" db="EMBL/GenBank/DDBJ databases">
        <title>Multiple horizontal gene transfer events from other fungi enriched the ability of initially mycotrophic Trichoderma (Ascomycota) to feed on dead plant biomass.</title>
        <authorList>
            <consortium name="DOE Joint Genome Institute"/>
            <person name="Aerts A."/>
            <person name="Atanasova L."/>
            <person name="Chenthamara K."/>
            <person name="Zhang J."/>
            <person name="Grujic M."/>
            <person name="Henrissat B."/>
            <person name="Kuo A."/>
            <person name="Salamov A."/>
            <person name="Lipzen A."/>
            <person name="Labutti K."/>
            <person name="Barry K."/>
            <person name="Miao Y."/>
            <person name="Rahimi M.J."/>
            <person name="Shen Q."/>
            <person name="Grigoriev I.V."/>
            <person name="Kubicek C.P."/>
            <person name="Druzhinina I.S."/>
        </authorList>
    </citation>
    <scope>NUCLEOTIDE SEQUENCE [LARGE SCALE GENOMIC DNA]</scope>
    <source>
        <strain evidence="2 3">CBS 226.95</strain>
    </source>
</reference>
<feature type="transmembrane region" description="Helical" evidence="1">
    <location>
        <begin position="187"/>
        <end position="208"/>
    </location>
</feature>
<evidence type="ECO:0000313" key="2">
    <source>
        <dbReference type="EMBL" id="PTB60557.1"/>
    </source>
</evidence>
<evidence type="ECO:0000256" key="1">
    <source>
        <dbReference type="SAM" id="Phobius"/>
    </source>
</evidence>
<evidence type="ECO:0000313" key="3">
    <source>
        <dbReference type="Proteomes" id="UP000241690"/>
    </source>
</evidence>
<dbReference type="Proteomes" id="UP000241690">
    <property type="component" value="Unassembled WGS sequence"/>
</dbReference>
<dbReference type="AlphaFoldDB" id="A0A2T4AU14"/>
<keyword evidence="1" id="KW-1133">Transmembrane helix</keyword>